<dbReference type="PANTHER" id="PTHR48059">
    <property type="entry name" value="POLYGALACTURONASE INHIBITOR 1"/>
    <property type="match status" value="1"/>
</dbReference>
<organism evidence="12 13">
    <name type="scientific">Carex littledalei</name>
    <dbReference type="NCBI Taxonomy" id="544730"/>
    <lineage>
        <taxon>Eukaryota</taxon>
        <taxon>Viridiplantae</taxon>
        <taxon>Streptophyta</taxon>
        <taxon>Embryophyta</taxon>
        <taxon>Tracheophyta</taxon>
        <taxon>Spermatophyta</taxon>
        <taxon>Magnoliopsida</taxon>
        <taxon>Liliopsida</taxon>
        <taxon>Poales</taxon>
        <taxon>Cyperaceae</taxon>
        <taxon>Cyperoideae</taxon>
        <taxon>Cariceae</taxon>
        <taxon>Carex</taxon>
        <taxon>Carex subgen. Euthyceras</taxon>
    </lineage>
</organism>
<comment type="caution">
    <text evidence="12">The sequence shown here is derived from an EMBL/GenBank/DDBJ whole genome shotgun (WGS) entry which is preliminary data.</text>
</comment>
<dbReference type="OrthoDB" id="676979at2759"/>
<gene>
    <name evidence="12" type="ORF">FCM35_KLT13316</name>
</gene>
<feature type="domain" description="Leucine-rich repeat-containing N-terminal plant-type" evidence="11">
    <location>
        <begin position="30"/>
        <end position="67"/>
    </location>
</feature>
<keyword evidence="6" id="KW-0677">Repeat</keyword>
<dbReference type="FunFam" id="3.80.10.10:FF:000129">
    <property type="entry name" value="Leucine-rich repeat receptor-like kinase"/>
    <property type="match status" value="1"/>
</dbReference>
<feature type="chain" id="PRO_5032770703" evidence="10">
    <location>
        <begin position="26"/>
        <end position="277"/>
    </location>
</feature>
<evidence type="ECO:0000256" key="5">
    <source>
        <dbReference type="ARBA" id="ARBA00022729"/>
    </source>
</evidence>
<feature type="signal peptide" evidence="10">
    <location>
        <begin position="1"/>
        <end position="25"/>
    </location>
</feature>
<dbReference type="InterPro" id="IPR032675">
    <property type="entry name" value="LRR_dom_sf"/>
</dbReference>
<evidence type="ECO:0000256" key="8">
    <source>
        <dbReference type="ARBA" id="ARBA00023136"/>
    </source>
</evidence>
<dbReference type="PANTHER" id="PTHR48059:SF21">
    <property type="entry name" value="LEUCINE-RICH REPEAT-CONTAINING N-TERMINAL PLANT-TYPE DOMAIN-CONTAINING PROTEIN"/>
    <property type="match status" value="1"/>
</dbReference>
<protein>
    <submittedName>
        <fullName evidence="12">Polygalacturonase inhibitor</fullName>
    </submittedName>
</protein>
<evidence type="ECO:0000256" key="2">
    <source>
        <dbReference type="ARBA" id="ARBA00004196"/>
    </source>
</evidence>
<dbReference type="AlphaFoldDB" id="A0A833QDG5"/>
<keyword evidence="13" id="KW-1185">Reference proteome</keyword>
<keyword evidence="3" id="KW-0433">Leucine-rich repeat</keyword>
<evidence type="ECO:0000256" key="6">
    <source>
        <dbReference type="ARBA" id="ARBA00022737"/>
    </source>
</evidence>
<evidence type="ECO:0000256" key="10">
    <source>
        <dbReference type="SAM" id="SignalP"/>
    </source>
</evidence>
<sequence>MPSTKYQYFSFFFLLLTSTPILASAARCDKADKFALIAIKSELNNPPGLSSWTSNTSCCTWNGIDCNATTGRVTSLDIFAQNISAPIPPSIAKLTALQSLNAPYNQFYGPIPPFLGLLPQLTFLRLDGNLLTGSIPPTLTILDLSLVGNRLTGPLPPSFAKANFADLALGDNQLTGDASFLFGRDKNLNALNLANNKFKFNLTNVEIPEVLDILVIDHNKIYGSIPAEVAARKWLQFDVSYNQLCGPIPQGRYTHRFGAKHFDHNKCLCGRPLAPCK</sequence>
<evidence type="ECO:0000256" key="3">
    <source>
        <dbReference type="ARBA" id="ARBA00022614"/>
    </source>
</evidence>
<reference evidence="12" key="1">
    <citation type="submission" date="2020-01" db="EMBL/GenBank/DDBJ databases">
        <title>Genome sequence of Kobresia littledalei, the first chromosome-level genome in the family Cyperaceae.</title>
        <authorList>
            <person name="Qu G."/>
        </authorList>
    </citation>
    <scope>NUCLEOTIDE SEQUENCE</scope>
    <source>
        <strain evidence="12">C.B.Clarke</strain>
        <tissue evidence="12">Leaf</tissue>
    </source>
</reference>
<proteinExistence type="inferred from homology"/>
<dbReference type="InterPro" id="IPR051848">
    <property type="entry name" value="PGIP"/>
</dbReference>
<dbReference type="Proteomes" id="UP000623129">
    <property type="component" value="Unassembled WGS sequence"/>
</dbReference>
<accession>A0A833QDG5</accession>
<dbReference type="Pfam" id="PF00560">
    <property type="entry name" value="LRR_1"/>
    <property type="match status" value="2"/>
</dbReference>
<evidence type="ECO:0000259" key="11">
    <source>
        <dbReference type="Pfam" id="PF08263"/>
    </source>
</evidence>
<dbReference type="InterPro" id="IPR001611">
    <property type="entry name" value="Leu-rich_rpt"/>
</dbReference>
<keyword evidence="7" id="KW-1133">Transmembrane helix</keyword>
<comment type="similarity">
    <text evidence="9">Belongs to the polygalacturonase-inhibiting protein family.</text>
</comment>
<keyword evidence="8" id="KW-0472">Membrane</keyword>
<evidence type="ECO:0000256" key="9">
    <source>
        <dbReference type="ARBA" id="ARBA00038043"/>
    </source>
</evidence>
<keyword evidence="4" id="KW-0812">Transmembrane</keyword>
<evidence type="ECO:0000313" key="12">
    <source>
        <dbReference type="EMBL" id="KAF3322175.1"/>
    </source>
</evidence>
<dbReference type="GO" id="GO:0016020">
    <property type="term" value="C:membrane"/>
    <property type="evidence" value="ECO:0007669"/>
    <property type="project" value="UniProtKB-SubCell"/>
</dbReference>
<dbReference type="Gene3D" id="3.80.10.10">
    <property type="entry name" value="Ribonuclease Inhibitor"/>
    <property type="match status" value="3"/>
</dbReference>
<dbReference type="EMBL" id="SWLB01000025">
    <property type="protein sequence ID" value="KAF3322175.1"/>
    <property type="molecule type" value="Genomic_DNA"/>
</dbReference>
<dbReference type="InterPro" id="IPR013210">
    <property type="entry name" value="LRR_N_plant-typ"/>
</dbReference>
<evidence type="ECO:0000256" key="1">
    <source>
        <dbReference type="ARBA" id="ARBA00004167"/>
    </source>
</evidence>
<keyword evidence="5 10" id="KW-0732">Signal</keyword>
<dbReference type="SUPFAM" id="SSF52058">
    <property type="entry name" value="L domain-like"/>
    <property type="match status" value="1"/>
</dbReference>
<evidence type="ECO:0000313" key="13">
    <source>
        <dbReference type="Proteomes" id="UP000623129"/>
    </source>
</evidence>
<dbReference type="Pfam" id="PF08263">
    <property type="entry name" value="LRRNT_2"/>
    <property type="match status" value="1"/>
</dbReference>
<evidence type="ECO:0000256" key="4">
    <source>
        <dbReference type="ARBA" id="ARBA00022692"/>
    </source>
</evidence>
<name>A0A833QDG5_9POAL</name>
<evidence type="ECO:0000256" key="7">
    <source>
        <dbReference type="ARBA" id="ARBA00022989"/>
    </source>
</evidence>
<comment type="subcellular location">
    <subcellularLocation>
        <location evidence="2">Cell envelope</location>
    </subcellularLocation>
    <subcellularLocation>
        <location evidence="1">Membrane</location>
        <topology evidence="1">Single-pass membrane protein</topology>
    </subcellularLocation>
</comment>